<feature type="region of interest" description="Disordered" evidence="1">
    <location>
        <begin position="38"/>
        <end position="66"/>
    </location>
</feature>
<proteinExistence type="predicted"/>
<evidence type="ECO:0000313" key="3">
    <source>
        <dbReference type="Proteomes" id="UP000777438"/>
    </source>
</evidence>
<comment type="caution">
    <text evidence="2">The sequence shown here is derived from an EMBL/GenBank/DDBJ whole genome shotgun (WGS) entry which is preliminary data.</text>
</comment>
<dbReference type="EMBL" id="JAGPYM010000004">
    <property type="protein sequence ID" value="KAH6895817.1"/>
    <property type="molecule type" value="Genomic_DNA"/>
</dbReference>
<feature type="compositionally biased region" description="Low complexity" evidence="1">
    <location>
        <begin position="48"/>
        <end position="66"/>
    </location>
</feature>
<organism evidence="2 3">
    <name type="scientific">Thelonectria olida</name>
    <dbReference type="NCBI Taxonomy" id="1576542"/>
    <lineage>
        <taxon>Eukaryota</taxon>
        <taxon>Fungi</taxon>
        <taxon>Dikarya</taxon>
        <taxon>Ascomycota</taxon>
        <taxon>Pezizomycotina</taxon>
        <taxon>Sordariomycetes</taxon>
        <taxon>Hypocreomycetidae</taxon>
        <taxon>Hypocreales</taxon>
        <taxon>Nectriaceae</taxon>
        <taxon>Thelonectria</taxon>
    </lineage>
</organism>
<evidence type="ECO:0000313" key="2">
    <source>
        <dbReference type="EMBL" id="KAH6895817.1"/>
    </source>
</evidence>
<accession>A0A9P8WCZ3</accession>
<name>A0A9P8WCZ3_9HYPO</name>
<evidence type="ECO:0000256" key="1">
    <source>
        <dbReference type="SAM" id="MobiDB-lite"/>
    </source>
</evidence>
<keyword evidence="3" id="KW-1185">Reference proteome</keyword>
<dbReference type="AlphaFoldDB" id="A0A9P8WCZ3"/>
<gene>
    <name evidence="2" type="ORF">B0T10DRAFT_557993</name>
</gene>
<protein>
    <submittedName>
        <fullName evidence="2">Uncharacterized protein</fullName>
    </submittedName>
</protein>
<sequence>MDSTGTPAPPHFGDNRGIKFHIKTGNAKYQCVLQDRASYERTKTTRQNSTDSVSSNASTSTAKSSH</sequence>
<dbReference type="OrthoDB" id="5221152at2759"/>
<dbReference type="Proteomes" id="UP000777438">
    <property type="component" value="Unassembled WGS sequence"/>
</dbReference>
<reference evidence="2 3" key="1">
    <citation type="journal article" date="2021" name="Nat. Commun.">
        <title>Genetic determinants of endophytism in the Arabidopsis root mycobiome.</title>
        <authorList>
            <person name="Mesny F."/>
            <person name="Miyauchi S."/>
            <person name="Thiergart T."/>
            <person name="Pickel B."/>
            <person name="Atanasova L."/>
            <person name="Karlsson M."/>
            <person name="Huettel B."/>
            <person name="Barry K.W."/>
            <person name="Haridas S."/>
            <person name="Chen C."/>
            <person name="Bauer D."/>
            <person name="Andreopoulos W."/>
            <person name="Pangilinan J."/>
            <person name="LaButti K."/>
            <person name="Riley R."/>
            <person name="Lipzen A."/>
            <person name="Clum A."/>
            <person name="Drula E."/>
            <person name="Henrissat B."/>
            <person name="Kohler A."/>
            <person name="Grigoriev I.V."/>
            <person name="Martin F.M."/>
            <person name="Hacquard S."/>
        </authorList>
    </citation>
    <scope>NUCLEOTIDE SEQUENCE [LARGE SCALE GENOMIC DNA]</scope>
    <source>
        <strain evidence="2 3">MPI-CAGE-CH-0241</strain>
    </source>
</reference>